<dbReference type="AlphaFoldDB" id="A0A0A9DB83"/>
<accession>A0A0A9DB83</accession>
<name>A0A0A9DB83_ARUDO</name>
<protein>
    <submittedName>
        <fullName evidence="1">Uncharacterized protein</fullName>
    </submittedName>
</protein>
<reference evidence="1" key="2">
    <citation type="journal article" date="2015" name="Data Brief">
        <title>Shoot transcriptome of the giant reed, Arundo donax.</title>
        <authorList>
            <person name="Barrero R.A."/>
            <person name="Guerrero F.D."/>
            <person name="Moolhuijzen P."/>
            <person name="Goolsby J.A."/>
            <person name="Tidwell J."/>
            <person name="Bellgard S.E."/>
            <person name="Bellgard M.I."/>
        </authorList>
    </citation>
    <scope>NUCLEOTIDE SEQUENCE</scope>
    <source>
        <tissue evidence="1">Shoot tissue taken approximately 20 cm above the soil surface</tissue>
    </source>
</reference>
<sequence length="68" mass="7453">MDCGNLRSFVQLFGAKSSSGMTELGPFVILPCDFQELPISCLYYFPSLLPDIMGPLASCCLSKLFLLI</sequence>
<reference evidence="1" key="1">
    <citation type="submission" date="2014-09" db="EMBL/GenBank/DDBJ databases">
        <authorList>
            <person name="Magalhaes I.L.F."/>
            <person name="Oliveira U."/>
            <person name="Santos F.R."/>
            <person name="Vidigal T.H.D.A."/>
            <person name="Brescovit A.D."/>
            <person name="Santos A.J."/>
        </authorList>
    </citation>
    <scope>NUCLEOTIDE SEQUENCE</scope>
    <source>
        <tissue evidence="1">Shoot tissue taken approximately 20 cm above the soil surface</tissue>
    </source>
</reference>
<evidence type="ECO:0000313" key="1">
    <source>
        <dbReference type="EMBL" id="JAD85849.1"/>
    </source>
</evidence>
<proteinExistence type="predicted"/>
<organism evidence="1">
    <name type="scientific">Arundo donax</name>
    <name type="common">Giant reed</name>
    <name type="synonym">Donax arundinaceus</name>
    <dbReference type="NCBI Taxonomy" id="35708"/>
    <lineage>
        <taxon>Eukaryota</taxon>
        <taxon>Viridiplantae</taxon>
        <taxon>Streptophyta</taxon>
        <taxon>Embryophyta</taxon>
        <taxon>Tracheophyta</taxon>
        <taxon>Spermatophyta</taxon>
        <taxon>Magnoliopsida</taxon>
        <taxon>Liliopsida</taxon>
        <taxon>Poales</taxon>
        <taxon>Poaceae</taxon>
        <taxon>PACMAD clade</taxon>
        <taxon>Arundinoideae</taxon>
        <taxon>Arundineae</taxon>
        <taxon>Arundo</taxon>
    </lineage>
</organism>
<dbReference type="EMBL" id="GBRH01212046">
    <property type="protein sequence ID" value="JAD85849.1"/>
    <property type="molecule type" value="Transcribed_RNA"/>
</dbReference>